<evidence type="ECO:0000256" key="1">
    <source>
        <dbReference type="ARBA" id="ARBA00022737"/>
    </source>
</evidence>
<keyword evidence="3 6" id="KW-0067">ATP-binding</keyword>
<dbReference type="EMBL" id="VHSH01000002">
    <property type="protein sequence ID" value="TQV82243.1"/>
    <property type="molecule type" value="Genomic_DNA"/>
</dbReference>
<dbReference type="GO" id="GO:0016887">
    <property type="term" value="F:ATP hydrolysis activity"/>
    <property type="evidence" value="ECO:0007669"/>
    <property type="project" value="InterPro"/>
</dbReference>
<keyword evidence="1" id="KW-0677">Repeat</keyword>
<dbReference type="PANTHER" id="PTHR19211:SF6">
    <property type="entry name" value="BLL7188 PROTEIN"/>
    <property type="match status" value="1"/>
</dbReference>
<feature type="domain" description="ABC transporter" evidence="5">
    <location>
        <begin position="8"/>
        <end position="239"/>
    </location>
</feature>
<proteinExistence type="predicted"/>
<dbReference type="AlphaFoldDB" id="A0A545TYI8"/>
<dbReference type="InterPro" id="IPR027417">
    <property type="entry name" value="P-loop_NTPase"/>
</dbReference>
<organism evidence="6 7">
    <name type="scientific">Denitrobaculum tricleocarpae</name>
    <dbReference type="NCBI Taxonomy" id="2591009"/>
    <lineage>
        <taxon>Bacteria</taxon>
        <taxon>Pseudomonadati</taxon>
        <taxon>Pseudomonadota</taxon>
        <taxon>Alphaproteobacteria</taxon>
        <taxon>Rhodospirillales</taxon>
        <taxon>Rhodospirillaceae</taxon>
        <taxon>Denitrobaculum</taxon>
    </lineage>
</organism>
<keyword evidence="7" id="KW-1185">Reference proteome</keyword>
<dbReference type="GO" id="GO:0005524">
    <property type="term" value="F:ATP binding"/>
    <property type="evidence" value="ECO:0007669"/>
    <property type="project" value="UniProtKB-KW"/>
</dbReference>
<evidence type="ECO:0000256" key="3">
    <source>
        <dbReference type="ARBA" id="ARBA00022840"/>
    </source>
</evidence>
<evidence type="ECO:0000259" key="5">
    <source>
        <dbReference type="PROSITE" id="PS50893"/>
    </source>
</evidence>
<feature type="region of interest" description="Disordered" evidence="4">
    <location>
        <begin position="242"/>
        <end position="286"/>
    </location>
</feature>
<protein>
    <submittedName>
        <fullName evidence="6">ABC-F family ATP-binding cassette domain-containing protein</fullName>
    </submittedName>
</protein>
<dbReference type="InterPro" id="IPR050611">
    <property type="entry name" value="ABCF"/>
</dbReference>
<dbReference type="InterPro" id="IPR003593">
    <property type="entry name" value="AAA+_ATPase"/>
</dbReference>
<dbReference type="SMART" id="SM00382">
    <property type="entry name" value="AAA"/>
    <property type="match status" value="2"/>
</dbReference>
<name>A0A545TYI8_9PROT</name>
<dbReference type="SUPFAM" id="SSF52540">
    <property type="entry name" value="P-loop containing nucleoside triphosphate hydrolases"/>
    <property type="match status" value="2"/>
</dbReference>
<dbReference type="RefSeq" id="WP_142895874.1">
    <property type="nucleotide sequence ID" value="NZ_ML660053.1"/>
</dbReference>
<feature type="compositionally biased region" description="Basic and acidic residues" evidence="4">
    <location>
        <begin position="249"/>
        <end position="270"/>
    </location>
</feature>
<keyword evidence="2" id="KW-0547">Nucleotide-binding</keyword>
<sequence length="538" mass="58777">MARFPAAIAAESLSFQFDDGRFLFEDLDVALGAERTGLVGRNGIGKSVLAQILAGEKTPSHGRVTRRAKIGFMPQDAADRMQGSLADALDVAERLKALARIEAGGVDPADFEVLGEGWTLKEDLHAALQAFEISARLVDPVEQLSGGERTRLALLHLELQMPEFLILDEPTNHLDRSGRRWLAERLERWQKGALIVTHDRDLLDVVDQIFELTGLGLQKYGGNYDLYHVQKETELEAAHRTLASAEAAQSRERREAQARKERQAQRDAYGRKQRGTGSQSKMLLDAAQARAEASSSRLTRIEAQRRECAETATEEARAALERSDPLSLFVPSAAPAQGVLVALQDVVMPYGGPALRNGLSFQLAAGERVALSGANGAGKSTVMRLVEGAIDPLSGHVSRRVARRARLDQHLSFLDRERSGFENLQMREPELSDAMARTRLAQLRLRGDRALLPVADLSGGERLKVALACIFGGRAAPSLLLLDEPDNHLDFESLAALEGALRNYDGALLVVSHSDAFLEAIGIERRIDLDETEGLSSP</sequence>
<dbReference type="Pfam" id="PF00005">
    <property type="entry name" value="ABC_tran"/>
    <property type="match status" value="2"/>
</dbReference>
<evidence type="ECO:0000313" key="7">
    <source>
        <dbReference type="Proteomes" id="UP000315252"/>
    </source>
</evidence>
<feature type="domain" description="ABC transporter" evidence="5">
    <location>
        <begin position="341"/>
        <end position="538"/>
    </location>
</feature>
<dbReference type="PANTHER" id="PTHR19211">
    <property type="entry name" value="ATP-BINDING TRANSPORT PROTEIN-RELATED"/>
    <property type="match status" value="1"/>
</dbReference>
<dbReference type="FunFam" id="3.40.50.300:FF:001320">
    <property type="entry name" value="Heme ABC transporter ATP-binding protein"/>
    <property type="match status" value="1"/>
</dbReference>
<evidence type="ECO:0000256" key="4">
    <source>
        <dbReference type="SAM" id="MobiDB-lite"/>
    </source>
</evidence>
<dbReference type="PROSITE" id="PS50893">
    <property type="entry name" value="ABC_TRANSPORTER_2"/>
    <property type="match status" value="2"/>
</dbReference>
<evidence type="ECO:0000313" key="6">
    <source>
        <dbReference type="EMBL" id="TQV82243.1"/>
    </source>
</evidence>
<accession>A0A545TYI8</accession>
<evidence type="ECO:0000256" key="2">
    <source>
        <dbReference type="ARBA" id="ARBA00022741"/>
    </source>
</evidence>
<reference evidence="6 7" key="1">
    <citation type="submission" date="2019-06" db="EMBL/GenBank/DDBJ databases">
        <title>Whole genome sequence for Rhodospirillaceae sp. R148.</title>
        <authorList>
            <person name="Wang G."/>
        </authorList>
    </citation>
    <scope>NUCLEOTIDE SEQUENCE [LARGE SCALE GENOMIC DNA]</scope>
    <source>
        <strain evidence="6 7">R148</strain>
    </source>
</reference>
<dbReference type="Proteomes" id="UP000315252">
    <property type="component" value="Unassembled WGS sequence"/>
</dbReference>
<dbReference type="CDD" id="cd03221">
    <property type="entry name" value="ABCF_EF-3"/>
    <property type="match status" value="1"/>
</dbReference>
<dbReference type="OrthoDB" id="9762369at2"/>
<comment type="caution">
    <text evidence="6">The sequence shown here is derived from an EMBL/GenBank/DDBJ whole genome shotgun (WGS) entry which is preliminary data.</text>
</comment>
<dbReference type="InterPro" id="IPR003439">
    <property type="entry name" value="ABC_transporter-like_ATP-bd"/>
</dbReference>
<gene>
    <name evidence="6" type="ORF">FKG95_08475</name>
</gene>
<dbReference type="Gene3D" id="3.40.50.300">
    <property type="entry name" value="P-loop containing nucleotide triphosphate hydrolases"/>
    <property type="match status" value="2"/>
</dbReference>